<dbReference type="Proteomes" id="UP000054928">
    <property type="component" value="Unassembled WGS sequence"/>
</dbReference>
<dbReference type="GO" id="GO:0015031">
    <property type="term" value="P:protein transport"/>
    <property type="evidence" value="ECO:0007669"/>
    <property type="project" value="UniProtKB-KW"/>
</dbReference>
<evidence type="ECO:0000256" key="7">
    <source>
        <dbReference type="ARBA" id="ARBA00023136"/>
    </source>
</evidence>
<protein>
    <recommendedName>
        <fullName evidence="3 9">Conserved oligomeric Golgi complex subunit 6</fullName>
        <shortName evidence="9">COG complex subunit 6</shortName>
    </recommendedName>
    <alternativeName>
        <fullName evidence="8 9">Component of oligomeric Golgi complex 6</fullName>
    </alternativeName>
</protein>
<evidence type="ECO:0000256" key="5">
    <source>
        <dbReference type="ARBA" id="ARBA00022927"/>
    </source>
</evidence>
<dbReference type="InterPro" id="IPR048369">
    <property type="entry name" value="COG6_C"/>
</dbReference>
<dbReference type="GO" id="GO:0000139">
    <property type="term" value="C:Golgi membrane"/>
    <property type="evidence" value="ECO:0007669"/>
    <property type="project" value="UniProtKB-SubCell"/>
</dbReference>
<evidence type="ECO:0000256" key="6">
    <source>
        <dbReference type="ARBA" id="ARBA00023034"/>
    </source>
</evidence>
<dbReference type="AlphaFoldDB" id="A0A0P1B242"/>
<evidence type="ECO:0000256" key="1">
    <source>
        <dbReference type="ARBA" id="ARBA00004395"/>
    </source>
</evidence>
<evidence type="ECO:0000259" key="10">
    <source>
        <dbReference type="Pfam" id="PF06419"/>
    </source>
</evidence>
<dbReference type="EMBL" id="CCYD01003042">
    <property type="protein sequence ID" value="CEG48766.1"/>
    <property type="molecule type" value="Genomic_DNA"/>
</dbReference>
<feature type="domain" description="Conserved oligomeric complex COG6 N-terminal" evidence="10">
    <location>
        <begin position="70"/>
        <end position="134"/>
    </location>
</feature>
<dbReference type="OrthoDB" id="272987at2759"/>
<dbReference type="PANTHER" id="PTHR21506">
    <property type="entry name" value="COMPONENT OF OLIGOMERIC GOLGI COMPLEX 6"/>
    <property type="match status" value="1"/>
</dbReference>
<dbReference type="SMART" id="SM01087">
    <property type="entry name" value="COG6"/>
    <property type="match status" value="1"/>
</dbReference>
<dbReference type="GeneID" id="36401626"/>
<keyword evidence="13" id="KW-1185">Reference proteome</keyword>
<evidence type="ECO:0000313" key="13">
    <source>
        <dbReference type="Proteomes" id="UP000054928"/>
    </source>
</evidence>
<comment type="subcellular location">
    <subcellularLocation>
        <location evidence="1 9">Golgi apparatus membrane</location>
        <topology evidence="1 9">Peripheral membrane protein</topology>
    </subcellularLocation>
</comment>
<keyword evidence="6 9" id="KW-0333">Golgi apparatus</keyword>
<name>A0A0P1B242_PLAHL</name>
<sequence>MSAPALQARVHRLLGSRAELEATKTLLQTIVPSHSPSTAPLLQLDTSQTLTLATLRRTLRASLENQHLTIQVGQLDIMCEEVDEFLKTTKRETQQVQTEASALVTKREKLQQEGRQISSFLSRYQLNDEEVQALFGGELADKDMDVFFRTMERVQQVKADCKTLVSTSEINCGFELLDAVSKCQEAGLERLYQWTMIKCAQVDGEPSNELHRAIVLLSDRTEYYNYCKGCLTASRRSIVVRRFLAALTVGGPNGIPRPIEMHAHDPVRYCGDMLAWIHQAIAAESEIFRVLFDGDVEINPCNITLIEPSDRTNDGSTDDNTFGEKDTDDIDATFCLSMVGHSFDGVAKPLQVRVEQTLSSSHGIVTTFKLVHLLAFYYRKLNELISHSKIARALQFCREAANEAFRRQLQQVVNTIAASAHDYAASLAATHITLDATHHLVALLDVSQTSLLPEKEREADVTPLFESILPALELMCQRSVTGLDPVDALVFRINNFNCLHAQLSRFPDAAKWYLEISRYLDCWLRNLSELHASRVMDRCQVSTLLQYIRHFQQNQAIIDSIPANTPGLDGTTITRVMGDFCSIMMALILPQLDQLAQPELSDKVRTLTSVTLASAYALVYEFVFDAKNGYNTDVGSVCSLLAPEKNRRVVLQHTPEEIRTVLELDEDIK</sequence>
<evidence type="ECO:0000256" key="9">
    <source>
        <dbReference type="RuleBase" id="RU365075"/>
    </source>
</evidence>
<accession>A0A0P1B242</accession>
<evidence type="ECO:0000256" key="2">
    <source>
        <dbReference type="ARBA" id="ARBA00011023"/>
    </source>
</evidence>
<keyword evidence="7 9" id="KW-0472">Membrane</keyword>
<evidence type="ECO:0000313" key="12">
    <source>
        <dbReference type="EMBL" id="CEG48766.1"/>
    </source>
</evidence>
<comment type="function">
    <text evidence="9">Required for normal Golgi function.</text>
</comment>
<dbReference type="InterPro" id="IPR010490">
    <property type="entry name" value="COG6"/>
</dbReference>
<dbReference type="InterPro" id="IPR048368">
    <property type="entry name" value="COG6_N"/>
</dbReference>
<evidence type="ECO:0000259" key="11">
    <source>
        <dbReference type="Pfam" id="PF20653"/>
    </source>
</evidence>
<dbReference type="RefSeq" id="XP_024585135.1">
    <property type="nucleotide sequence ID" value="XM_024719880.1"/>
</dbReference>
<dbReference type="OMA" id="HSCLDFF"/>
<comment type="similarity">
    <text evidence="2 9">Belongs to the COG6 family.</text>
</comment>
<keyword evidence="4 9" id="KW-0813">Transport</keyword>
<evidence type="ECO:0000256" key="4">
    <source>
        <dbReference type="ARBA" id="ARBA00022448"/>
    </source>
</evidence>
<dbReference type="PANTHER" id="PTHR21506:SF0">
    <property type="entry name" value="CONSERVED OLIGOMERIC GOLGI COMPLEX SUBUNIT 6"/>
    <property type="match status" value="1"/>
</dbReference>
<evidence type="ECO:0000256" key="3">
    <source>
        <dbReference type="ARBA" id="ARBA00020973"/>
    </source>
</evidence>
<dbReference type="Pfam" id="PF20653">
    <property type="entry name" value="COG6_C"/>
    <property type="match status" value="1"/>
</dbReference>
<proteinExistence type="inferred from homology"/>
<reference evidence="13" key="1">
    <citation type="submission" date="2014-09" db="EMBL/GenBank/DDBJ databases">
        <authorList>
            <person name="Sharma Rahul"/>
            <person name="Thines Marco"/>
        </authorList>
    </citation>
    <scope>NUCLEOTIDE SEQUENCE [LARGE SCALE GENOMIC DNA]</scope>
</reference>
<dbReference type="STRING" id="4781.A0A0P1B242"/>
<organism evidence="12 13">
    <name type="scientific">Plasmopara halstedii</name>
    <name type="common">Downy mildew of sunflower</name>
    <dbReference type="NCBI Taxonomy" id="4781"/>
    <lineage>
        <taxon>Eukaryota</taxon>
        <taxon>Sar</taxon>
        <taxon>Stramenopiles</taxon>
        <taxon>Oomycota</taxon>
        <taxon>Peronosporomycetes</taxon>
        <taxon>Peronosporales</taxon>
        <taxon>Peronosporaceae</taxon>
        <taxon>Plasmopara</taxon>
    </lineage>
</organism>
<dbReference type="GO" id="GO:0006891">
    <property type="term" value="P:intra-Golgi vesicle-mediated transport"/>
    <property type="evidence" value="ECO:0007669"/>
    <property type="project" value="UniProtKB-UniRule"/>
</dbReference>
<dbReference type="Pfam" id="PF06419">
    <property type="entry name" value="COG6_N"/>
    <property type="match status" value="1"/>
</dbReference>
<evidence type="ECO:0000256" key="8">
    <source>
        <dbReference type="ARBA" id="ARBA00031348"/>
    </source>
</evidence>
<keyword evidence="5 9" id="KW-0653">Protein transport</keyword>
<comment type="subunit">
    <text evidence="9">Component of the conserved oligomeric Golgi complex.</text>
</comment>
<feature type="domain" description="Conserved Oligomeric Golgi complex subunit 6 C-terminal" evidence="11">
    <location>
        <begin position="172"/>
        <end position="662"/>
    </location>
</feature>
<dbReference type="GO" id="GO:0017119">
    <property type="term" value="C:Golgi transport complex"/>
    <property type="evidence" value="ECO:0007669"/>
    <property type="project" value="UniProtKB-UniRule"/>
</dbReference>